<name>K0RZG0_THAOC</name>
<feature type="compositionally biased region" description="Low complexity" evidence="1">
    <location>
        <begin position="1"/>
        <end position="19"/>
    </location>
</feature>
<keyword evidence="2" id="KW-0472">Membrane</keyword>
<sequence>MKRGPSTTPSAPSAPSAPSFDRERNARSTEYTQSNRRGWIKTAGICVGVGAVGAAIGAVIGIGAGGGFNKTNSASGVVQSSKAEVVTPDTPVTPSGNGAEDSTEDAKATGYGDYYDSPYYLYYGCADYYEATTDHSYPQYPERKLNSIRGLYGLSFDPGFRGPSCPEEDCVHVTNVEDLVDATCAAINNDSSVVNVCASIRPIAWFDGGVTLAYSKQAAGSVDVLTKCGIEHAYHSSVPSLKYQCIGDYQYGTEWLSVDDPRRGRVLHPAFDRKGDDVPFEPIDFINDIASGLACAIDFNEKLVTDTPQGFGSKNAAAGGDGPEFIAESIVENPEYPPGPDYAENPLNPDNIAFMVGNGFELEMEGFTFYNRFETGPMFYNHIGHLTLTNNIFINNWSRLPCHPNCFPDIRGGISPLDLFQADPLIVLDYDARDGFQGEYDPITDLVLHDLEDGFCLDIERTSSYFSKTTVVDSYFAHNNGMLMWFRGDAIVESNFFYSNILAPWKLLGYNPFETIFNFITGDFEPLNSEGIAMANILESMTGDLGDGLPAGFEQLADVGQVLSGGEADIAAAGYGLGGPPPESHVPINNPWRDLGFIVFDEFTCANAFQDTVLDAMGGRKLQGLSQYESLFETINHFTFGGNQLVAFNADTKEGAPVSFQLVSIRADWTNLFVGVDGLALPLPLTPLWLDDHSSAITVRRIEILFLIFHTFDSHLTTRSAVLPPKHILQLEENRYDNFNAALGNDVAGTNFDWQLWALSVCSLTIVGGGCDFGDFDFLSGLRDLSFSAEKADLGRKLLSRLQDTTKDANRRLAEDPSGGAMPEAIGGAPGEAYDYLLLGGGLSLLGGTMFTDCNDGAAIVLRDFEFFEVVVNLICYEAADIPYDLPFCNFYDYRGRRHLSRHLEKKAKKVAQNFHKALQQKDEHGRRLTSIEVIVGIILLVIGLVSTAPGGMLDYGPGKCLPFQGQVPDVVTPAYIKGDI</sequence>
<accession>K0RZG0</accession>
<dbReference type="InterPro" id="IPR011050">
    <property type="entry name" value="Pectin_lyase_fold/virulence"/>
</dbReference>
<keyword evidence="2" id="KW-1133">Transmembrane helix</keyword>
<dbReference type="EMBL" id="AGNL01023459">
    <property type="protein sequence ID" value="EJK59168.1"/>
    <property type="molecule type" value="Genomic_DNA"/>
</dbReference>
<dbReference type="Proteomes" id="UP000266841">
    <property type="component" value="Unassembled WGS sequence"/>
</dbReference>
<proteinExistence type="predicted"/>
<dbReference type="SUPFAM" id="SSF51126">
    <property type="entry name" value="Pectin lyase-like"/>
    <property type="match status" value="1"/>
</dbReference>
<evidence type="ECO:0000313" key="3">
    <source>
        <dbReference type="EMBL" id="EJK59168.1"/>
    </source>
</evidence>
<evidence type="ECO:0000256" key="2">
    <source>
        <dbReference type="SAM" id="Phobius"/>
    </source>
</evidence>
<evidence type="ECO:0000313" key="4">
    <source>
        <dbReference type="Proteomes" id="UP000266841"/>
    </source>
</evidence>
<feature type="transmembrane region" description="Helical" evidence="2">
    <location>
        <begin position="43"/>
        <end position="68"/>
    </location>
</feature>
<gene>
    <name evidence="3" type="ORF">THAOC_20645</name>
</gene>
<keyword evidence="4" id="KW-1185">Reference proteome</keyword>
<feature type="region of interest" description="Disordered" evidence="1">
    <location>
        <begin position="80"/>
        <end position="105"/>
    </location>
</feature>
<evidence type="ECO:0000256" key="1">
    <source>
        <dbReference type="SAM" id="MobiDB-lite"/>
    </source>
</evidence>
<feature type="region of interest" description="Disordered" evidence="1">
    <location>
        <begin position="1"/>
        <end position="33"/>
    </location>
</feature>
<protein>
    <submittedName>
        <fullName evidence="3">Uncharacterized protein</fullName>
    </submittedName>
</protein>
<dbReference type="AlphaFoldDB" id="K0RZG0"/>
<organism evidence="3 4">
    <name type="scientific">Thalassiosira oceanica</name>
    <name type="common">Marine diatom</name>
    <dbReference type="NCBI Taxonomy" id="159749"/>
    <lineage>
        <taxon>Eukaryota</taxon>
        <taxon>Sar</taxon>
        <taxon>Stramenopiles</taxon>
        <taxon>Ochrophyta</taxon>
        <taxon>Bacillariophyta</taxon>
        <taxon>Coscinodiscophyceae</taxon>
        <taxon>Thalassiosirophycidae</taxon>
        <taxon>Thalassiosirales</taxon>
        <taxon>Thalassiosiraceae</taxon>
        <taxon>Thalassiosira</taxon>
    </lineage>
</organism>
<reference evidence="3 4" key="1">
    <citation type="journal article" date="2012" name="Genome Biol.">
        <title>Genome and low-iron response of an oceanic diatom adapted to chronic iron limitation.</title>
        <authorList>
            <person name="Lommer M."/>
            <person name="Specht M."/>
            <person name="Roy A.S."/>
            <person name="Kraemer L."/>
            <person name="Andreson R."/>
            <person name="Gutowska M.A."/>
            <person name="Wolf J."/>
            <person name="Bergner S.V."/>
            <person name="Schilhabel M.B."/>
            <person name="Klostermeier U.C."/>
            <person name="Beiko R.G."/>
            <person name="Rosenstiel P."/>
            <person name="Hippler M."/>
            <person name="Laroche J."/>
        </authorList>
    </citation>
    <scope>NUCLEOTIDE SEQUENCE [LARGE SCALE GENOMIC DNA]</scope>
    <source>
        <strain evidence="3 4">CCMP1005</strain>
    </source>
</reference>
<comment type="caution">
    <text evidence="3">The sequence shown here is derived from an EMBL/GenBank/DDBJ whole genome shotgun (WGS) entry which is preliminary data.</text>
</comment>
<keyword evidence="2" id="KW-0812">Transmembrane</keyword>